<reference evidence="1" key="1">
    <citation type="submission" date="2024-03" db="EMBL/GenBank/DDBJ databases">
        <authorList>
            <consortium name="ELIXIR-Norway"/>
            <consortium name="Elixir Norway"/>
        </authorList>
    </citation>
    <scope>NUCLEOTIDE SEQUENCE</scope>
</reference>
<gene>
    <name evidence="1" type="ORF">CSSPJE1EN2_LOCUS12930</name>
</gene>
<organism evidence="1 2">
    <name type="scientific">Sphagnum jensenii</name>
    <dbReference type="NCBI Taxonomy" id="128206"/>
    <lineage>
        <taxon>Eukaryota</taxon>
        <taxon>Viridiplantae</taxon>
        <taxon>Streptophyta</taxon>
        <taxon>Embryophyta</taxon>
        <taxon>Bryophyta</taxon>
        <taxon>Sphagnophytina</taxon>
        <taxon>Sphagnopsida</taxon>
        <taxon>Sphagnales</taxon>
        <taxon>Sphagnaceae</taxon>
        <taxon>Sphagnum</taxon>
    </lineage>
</organism>
<dbReference type="EMBL" id="OZ023720">
    <property type="protein sequence ID" value="CAK9870193.1"/>
    <property type="molecule type" value="Genomic_DNA"/>
</dbReference>
<sequence length="129" mass="13402">MRIAAELAGSITALPCGVISSFSYASSAEPDGDEKVSMASCSVVMVSQAVFVCMSSELCSMYKFNPHLSSESWPFARTLEIRDAASAAPAAAAGSAGHPSSAGGKPQELQQFGLQQVKRVVQITTKVSV</sequence>
<evidence type="ECO:0000313" key="1">
    <source>
        <dbReference type="EMBL" id="CAK9870193.1"/>
    </source>
</evidence>
<accession>A0ABP1B532</accession>
<keyword evidence="2" id="KW-1185">Reference proteome</keyword>
<name>A0ABP1B532_9BRYO</name>
<protein>
    <submittedName>
        <fullName evidence="1">Uncharacterized protein</fullName>
    </submittedName>
</protein>
<dbReference type="Proteomes" id="UP001497522">
    <property type="component" value="Chromosome 19"/>
</dbReference>
<proteinExistence type="predicted"/>
<evidence type="ECO:0000313" key="2">
    <source>
        <dbReference type="Proteomes" id="UP001497522"/>
    </source>
</evidence>